<organism evidence="11">
    <name type="scientific">Hemiselmis andersenii</name>
    <name type="common">Cryptophyte alga</name>
    <dbReference type="NCBI Taxonomy" id="464988"/>
    <lineage>
        <taxon>Eukaryota</taxon>
        <taxon>Cryptophyceae</taxon>
        <taxon>Cryptomonadales</taxon>
        <taxon>Hemiselmidaceae</taxon>
        <taxon>Hemiselmis</taxon>
    </lineage>
</organism>
<evidence type="ECO:0000256" key="3">
    <source>
        <dbReference type="ARBA" id="ARBA00007460"/>
    </source>
</evidence>
<dbReference type="GO" id="GO:0097546">
    <property type="term" value="C:ciliary base"/>
    <property type="evidence" value="ECO:0007669"/>
    <property type="project" value="TreeGrafter"/>
</dbReference>
<accession>A0A6U2J6J3</accession>
<feature type="domain" description="BART" evidence="10">
    <location>
        <begin position="2"/>
        <end position="114"/>
    </location>
</feature>
<dbReference type="GO" id="GO:0005930">
    <property type="term" value="C:axoneme"/>
    <property type="evidence" value="ECO:0007669"/>
    <property type="project" value="TreeGrafter"/>
</dbReference>
<reference evidence="11" key="1">
    <citation type="submission" date="2021-01" db="EMBL/GenBank/DDBJ databases">
        <authorList>
            <person name="Corre E."/>
            <person name="Pelletier E."/>
            <person name="Niang G."/>
            <person name="Scheremetjew M."/>
            <person name="Finn R."/>
            <person name="Kale V."/>
            <person name="Holt S."/>
            <person name="Cochrane G."/>
            <person name="Meng A."/>
            <person name="Brown T."/>
            <person name="Cohen L."/>
        </authorList>
    </citation>
    <scope>NUCLEOTIDE SEQUENCE</scope>
    <source>
        <strain evidence="11">CCMP441</strain>
    </source>
</reference>
<sequence length="116" mass="13523">MADTIINKLEAWFMDDNSGVEQFVEDFAKAHKDVFELDAEEHKQEYMTIYIDFQKKFETKLEAFLSENNVSHEAFLEECHKHQSGVDAGFGIVDVLLATLEFDVFMQMMLDAKTRF</sequence>
<keyword evidence="7" id="KW-0969">Cilium</keyword>
<comment type="subcellular location">
    <subcellularLocation>
        <location evidence="1">Cell projection</location>
        <location evidence="1">Cilium</location>
    </subcellularLocation>
    <subcellularLocation>
        <location evidence="2">Cytoplasm</location>
    </subcellularLocation>
</comment>
<dbReference type="InterPro" id="IPR023379">
    <property type="entry name" value="BART_dom"/>
</dbReference>
<evidence type="ECO:0000259" key="10">
    <source>
        <dbReference type="Pfam" id="PF11527"/>
    </source>
</evidence>
<dbReference type="PANTHER" id="PTHR21532">
    <property type="entry name" value="PHOSPHODIESTERASE HL"/>
    <property type="match status" value="1"/>
</dbReference>
<dbReference type="EMBL" id="HBFK01041079">
    <property type="protein sequence ID" value="CAD8758449.1"/>
    <property type="molecule type" value="Transcribed_RNA"/>
</dbReference>
<keyword evidence="6" id="KW-0175">Coiled coil</keyword>
<evidence type="ECO:0000313" key="11">
    <source>
        <dbReference type="EMBL" id="CAD8758449.1"/>
    </source>
</evidence>
<dbReference type="AlphaFoldDB" id="A0A6U2J6J3"/>
<evidence type="ECO:0000256" key="2">
    <source>
        <dbReference type="ARBA" id="ARBA00004496"/>
    </source>
</evidence>
<evidence type="ECO:0000256" key="1">
    <source>
        <dbReference type="ARBA" id="ARBA00004138"/>
    </source>
</evidence>
<dbReference type="Gene3D" id="1.20.1520.10">
    <property type="entry name" value="ADP-ribosylation factor-like 2-binding protein, domain"/>
    <property type="match status" value="1"/>
</dbReference>
<gene>
    <name evidence="11" type="ORF">HAND1043_LOCUS24963</name>
</gene>
<evidence type="ECO:0000256" key="8">
    <source>
        <dbReference type="ARBA" id="ARBA00023273"/>
    </source>
</evidence>
<proteinExistence type="inferred from homology"/>
<keyword evidence="5" id="KW-0963">Cytoplasm</keyword>
<dbReference type="InterPro" id="IPR042541">
    <property type="entry name" value="BART_sf"/>
</dbReference>
<comment type="similarity">
    <text evidence="3">Belongs to the CFAP36 family.</text>
</comment>
<evidence type="ECO:0000256" key="6">
    <source>
        <dbReference type="ARBA" id="ARBA00023054"/>
    </source>
</evidence>
<keyword evidence="8" id="KW-0966">Cell projection</keyword>
<dbReference type="PANTHER" id="PTHR21532:SF0">
    <property type="entry name" value="CILIA- AND FLAGELLA-ASSOCIATED PROTEIN 36"/>
    <property type="match status" value="1"/>
</dbReference>
<dbReference type="InterPro" id="IPR038888">
    <property type="entry name" value="CFAP36"/>
</dbReference>
<evidence type="ECO:0000256" key="7">
    <source>
        <dbReference type="ARBA" id="ARBA00023069"/>
    </source>
</evidence>
<name>A0A6U2J6J3_HEMAN</name>
<evidence type="ECO:0000256" key="5">
    <source>
        <dbReference type="ARBA" id="ARBA00022490"/>
    </source>
</evidence>
<protein>
    <recommendedName>
        <fullName evidence="4">Cilia- and flagella-associated protein 36</fullName>
    </recommendedName>
    <alternativeName>
        <fullName evidence="9">Coiled-coil domain-containing protein 104</fullName>
    </alternativeName>
</protein>
<evidence type="ECO:0000256" key="9">
    <source>
        <dbReference type="ARBA" id="ARBA00031593"/>
    </source>
</evidence>
<evidence type="ECO:0000256" key="4">
    <source>
        <dbReference type="ARBA" id="ARBA00021815"/>
    </source>
</evidence>
<dbReference type="Pfam" id="PF11527">
    <property type="entry name" value="ARL2_Bind_BART"/>
    <property type="match status" value="1"/>
</dbReference>